<protein>
    <submittedName>
        <fullName evidence="2">Uncharacterized protein</fullName>
    </submittedName>
</protein>
<dbReference type="Proteomes" id="UP001358417">
    <property type="component" value="Unassembled WGS sequence"/>
</dbReference>
<evidence type="ECO:0000256" key="1">
    <source>
        <dbReference type="SAM" id="MobiDB-lite"/>
    </source>
</evidence>
<dbReference type="InterPro" id="IPR021858">
    <property type="entry name" value="Fun_TF"/>
</dbReference>
<dbReference type="PANTHER" id="PTHR37540:SF5">
    <property type="entry name" value="TRANSCRIPTION FACTOR DOMAIN-CONTAINING PROTEIN"/>
    <property type="match status" value="1"/>
</dbReference>
<organism evidence="2 3">
    <name type="scientific">Exophiala bonariae</name>
    <dbReference type="NCBI Taxonomy" id="1690606"/>
    <lineage>
        <taxon>Eukaryota</taxon>
        <taxon>Fungi</taxon>
        <taxon>Dikarya</taxon>
        <taxon>Ascomycota</taxon>
        <taxon>Pezizomycotina</taxon>
        <taxon>Eurotiomycetes</taxon>
        <taxon>Chaetothyriomycetidae</taxon>
        <taxon>Chaetothyriales</taxon>
        <taxon>Herpotrichiellaceae</taxon>
        <taxon>Exophiala</taxon>
    </lineage>
</organism>
<accession>A0AAV9NEN5</accession>
<dbReference type="RefSeq" id="XP_064708095.1">
    <property type="nucleotide sequence ID" value="XM_064856195.1"/>
</dbReference>
<feature type="compositionally biased region" description="Polar residues" evidence="1">
    <location>
        <begin position="65"/>
        <end position="81"/>
    </location>
</feature>
<comment type="caution">
    <text evidence="2">The sequence shown here is derived from an EMBL/GenBank/DDBJ whole genome shotgun (WGS) entry which is preliminary data.</text>
</comment>
<evidence type="ECO:0000313" key="2">
    <source>
        <dbReference type="EMBL" id="KAK5056125.1"/>
    </source>
</evidence>
<dbReference type="Pfam" id="PF11951">
    <property type="entry name" value="Fungal_trans_2"/>
    <property type="match status" value="1"/>
</dbReference>
<evidence type="ECO:0000313" key="3">
    <source>
        <dbReference type="Proteomes" id="UP001358417"/>
    </source>
</evidence>
<keyword evidence="3" id="KW-1185">Reference proteome</keyword>
<proteinExistence type="predicted"/>
<dbReference type="PANTHER" id="PTHR37540">
    <property type="entry name" value="TRANSCRIPTION FACTOR (ACR-2), PUTATIVE-RELATED-RELATED"/>
    <property type="match status" value="1"/>
</dbReference>
<dbReference type="EMBL" id="JAVRRD010000008">
    <property type="protein sequence ID" value="KAK5056125.1"/>
    <property type="molecule type" value="Genomic_DNA"/>
</dbReference>
<reference evidence="2 3" key="1">
    <citation type="submission" date="2023-08" db="EMBL/GenBank/DDBJ databases">
        <title>Black Yeasts Isolated from many extreme environments.</title>
        <authorList>
            <person name="Coleine C."/>
            <person name="Stajich J.E."/>
            <person name="Selbmann L."/>
        </authorList>
    </citation>
    <scope>NUCLEOTIDE SEQUENCE [LARGE SCALE GENOMIC DNA]</scope>
    <source>
        <strain evidence="2 3">CCFEE 5792</strain>
    </source>
</reference>
<gene>
    <name evidence="2" type="ORF">LTR84_012678</name>
</gene>
<name>A0AAV9NEN5_9EURO</name>
<dbReference type="GeneID" id="89980820"/>
<sequence length="514" mass="56709">MFVPYDGQSKRFDTTVAFSAQRRYTSQKIHKAKRDKAVRLKELLDSQNNATATSSTSVSSAASTGDAQHASSPSESHGTQSVDDDDDRTMTIVTSPGARALAADPSHSSSSLTLRQHRASIHQSAKDKSQPSPPNMPFSDMIFGGLRVDPFSTYPIQAQSYFPAVVDFCKEVVSLGPGYFQFVFNNEVLFEAVVTYILCVMPHQSRETKMAMMHHYGSTLSKIAQSLSSNQASSRDDVILAICNLAVIAAYSGDDKRFETHLRGIHRLVEMRGGVEGLEKQDGWVKTALTAVEALATVHSKKTIQAAIPHSPSLAPTPPETPKNGGVPVYPSHPFPPDICTVVADMPQGFRELALTGHLSIQLMNRLNITRSQIVHLMATATNSDVDQEWQDLLRASTPIERMAWLTVLVYHLRSSTFTTNCRELADIVLECGRNGTKSQAESEWLLWGACLMIASPDAEKQLVREREKVVRFILSGYADFTFEHMDNIAKRFLWSEGLSASLRTNIAHRLPGK</sequence>
<dbReference type="AlphaFoldDB" id="A0AAV9NEN5"/>
<feature type="region of interest" description="Disordered" evidence="1">
    <location>
        <begin position="41"/>
        <end position="138"/>
    </location>
</feature>
<feature type="compositionally biased region" description="Low complexity" evidence="1">
    <location>
        <begin position="50"/>
        <end position="64"/>
    </location>
</feature>